<proteinExistence type="predicted"/>
<sequence>MQISDVFNIYIKKEKDLMSYSEKEEVKRYFVENQIPQIFSRLTVLLLVNRPNDPKKYISEVLQDKSKDLLDPNTSLLDEEESVTLFSLLENPSFKGHVTGHQILSTFQPLGIRFESSTIQETSNYTLQQFKEFIANSLKY</sequence>
<reference evidence="1 2" key="1">
    <citation type="journal article" date="2013" name="Curr. Biol.">
        <title>The Genome of the Foraminiferan Reticulomyxa filosa.</title>
        <authorList>
            <person name="Glockner G."/>
            <person name="Hulsmann N."/>
            <person name="Schleicher M."/>
            <person name="Noegel A.A."/>
            <person name="Eichinger L."/>
            <person name="Gallinger C."/>
            <person name="Pawlowski J."/>
            <person name="Sierra R."/>
            <person name="Euteneuer U."/>
            <person name="Pillet L."/>
            <person name="Moustafa A."/>
            <person name="Platzer M."/>
            <person name="Groth M."/>
            <person name="Szafranski K."/>
            <person name="Schliwa M."/>
        </authorList>
    </citation>
    <scope>NUCLEOTIDE SEQUENCE [LARGE SCALE GENOMIC DNA]</scope>
</reference>
<name>X6N5H9_RETFI</name>
<evidence type="ECO:0000313" key="1">
    <source>
        <dbReference type="EMBL" id="ETO20994.1"/>
    </source>
</evidence>
<protein>
    <submittedName>
        <fullName evidence="1">Uncharacterized protein</fullName>
    </submittedName>
</protein>
<dbReference type="AlphaFoldDB" id="X6N5H9"/>
<gene>
    <name evidence="1" type="ORF">RFI_16209</name>
</gene>
<organism evidence="1 2">
    <name type="scientific">Reticulomyxa filosa</name>
    <dbReference type="NCBI Taxonomy" id="46433"/>
    <lineage>
        <taxon>Eukaryota</taxon>
        <taxon>Sar</taxon>
        <taxon>Rhizaria</taxon>
        <taxon>Retaria</taxon>
        <taxon>Foraminifera</taxon>
        <taxon>Monothalamids</taxon>
        <taxon>Reticulomyxidae</taxon>
        <taxon>Reticulomyxa</taxon>
    </lineage>
</organism>
<dbReference type="OrthoDB" id="10260455at2759"/>
<dbReference type="PANTHER" id="PTHR21847">
    <property type="entry name" value="EF-HAND CALCIUM-BINDING DOMAIN-CONTAINING PROTEIN 10"/>
    <property type="match status" value="1"/>
</dbReference>
<comment type="caution">
    <text evidence="1">The sequence shown here is derived from an EMBL/GenBank/DDBJ whole genome shotgun (WGS) entry which is preliminary data.</text>
</comment>
<dbReference type="SUPFAM" id="SSF47391">
    <property type="entry name" value="Dimerization-anchoring domain of cAMP-dependent PK regulatory subunit"/>
    <property type="match status" value="1"/>
</dbReference>
<keyword evidence="2" id="KW-1185">Reference proteome</keyword>
<dbReference type="InterPro" id="IPR049760">
    <property type="entry name" value="DD_EFCAB10"/>
</dbReference>
<dbReference type="PANTHER" id="PTHR21847:SF1">
    <property type="entry name" value="EF-HAND CALCIUM-BINDING DOMAIN-CONTAINING PROTEIN 10"/>
    <property type="match status" value="1"/>
</dbReference>
<dbReference type="InterPro" id="IPR039879">
    <property type="entry name" value="EFC10"/>
</dbReference>
<accession>X6N5H9</accession>
<dbReference type="EMBL" id="ASPP01012036">
    <property type="protein sequence ID" value="ETO20994.1"/>
    <property type="molecule type" value="Genomic_DNA"/>
</dbReference>
<dbReference type="CDD" id="cd22976">
    <property type="entry name" value="DD_EFCAB10"/>
    <property type="match status" value="1"/>
</dbReference>
<evidence type="ECO:0000313" key="2">
    <source>
        <dbReference type="Proteomes" id="UP000023152"/>
    </source>
</evidence>
<dbReference type="Proteomes" id="UP000023152">
    <property type="component" value="Unassembled WGS sequence"/>
</dbReference>